<gene>
    <name evidence="2" type="ORF">NCTC11088_00227</name>
</gene>
<sequence>MKKFINFIIWQDIEKPTGVFQQINRLLYILLENFFIFLVYIFVQYNFHNPFLKFIMFIYFALNILLYGACMGLFLKNKINTMSLPAIAFLGIFFVIKDIISSK</sequence>
<evidence type="ECO:0000313" key="2">
    <source>
        <dbReference type="EMBL" id="SUB74482.1"/>
    </source>
</evidence>
<protein>
    <submittedName>
        <fullName evidence="2">Uncharacterized protein</fullName>
    </submittedName>
</protein>
<evidence type="ECO:0000256" key="1">
    <source>
        <dbReference type="SAM" id="Phobius"/>
    </source>
</evidence>
<dbReference type="AlphaFoldDB" id="A0A379DA62"/>
<reference evidence="2 3" key="1">
    <citation type="submission" date="2018-06" db="EMBL/GenBank/DDBJ databases">
        <authorList>
            <consortium name="Pathogen Informatics"/>
            <person name="Doyle S."/>
        </authorList>
    </citation>
    <scope>NUCLEOTIDE SEQUENCE [LARGE SCALE GENOMIC DNA]</scope>
    <source>
        <strain evidence="2 3">NCTC11088</strain>
    </source>
</reference>
<feature type="transmembrane region" description="Helical" evidence="1">
    <location>
        <begin position="82"/>
        <end position="100"/>
    </location>
</feature>
<proteinExistence type="predicted"/>
<keyword evidence="1" id="KW-0472">Membrane</keyword>
<organism evidence="2 3">
    <name type="scientific">Peptoniphilus indolicus</name>
    <dbReference type="NCBI Taxonomy" id="33030"/>
    <lineage>
        <taxon>Bacteria</taxon>
        <taxon>Bacillati</taxon>
        <taxon>Bacillota</taxon>
        <taxon>Tissierellia</taxon>
        <taxon>Tissierellales</taxon>
        <taxon>Peptoniphilaceae</taxon>
        <taxon>Peptoniphilus</taxon>
    </lineage>
</organism>
<name>A0A379DA62_9FIRM</name>
<dbReference type="EMBL" id="UGTH01000001">
    <property type="protein sequence ID" value="SUB74482.1"/>
    <property type="molecule type" value="Genomic_DNA"/>
</dbReference>
<evidence type="ECO:0000313" key="3">
    <source>
        <dbReference type="Proteomes" id="UP000254777"/>
    </source>
</evidence>
<keyword evidence="1" id="KW-0812">Transmembrane</keyword>
<dbReference type="Proteomes" id="UP000254777">
    <property type="component" value="Unassembled WGS sequence"/>
</dbReference>
<accession>A0A379DA62</accession>
<feature type="transmembrane region" description="Helical" evidence="1">
    <location>
        <begin position="26"/>
        <end position="45"/>
    </location>
</feature>
<keyword evidence="1" id="KW-1133">Transmembrane helix</keyword>
<feature type="transmembrane region" description="Helical" evidence="1">
    <location>
        <begin position="51"/>
        <end position="75"/>
    </location>
</feature>